<feature type="domain" description="Peptidase M12A" evidence="3">
    <location>
        <begin position="161"/>
        <end position="229"/>
    </location>
</feature>
<organism evidence="4 5">
    <name type="scientific">Parastrongyloides trichosuri</name>
    <name type="common">Possum-specific nematode worm</name>
    <dbReference type="NCBI Taxonomy" id="131310"/>
    <lineage>
        <taxon>Eukaryota</taxon>
        <taxon>Metazoa</taxon>
        <taxon>Ecdysozoa</taxon>
        <taxon>Nematoda</taxon>
        <taxon>Chromadorea</taxon>
        <taxon>Rhabditida</taxon>
        <taxon>Tylenchina</taxon>
        <taxon>Panagrolaimomorpha</taxon>
        <taxon>Strongyloidoidea</taxon>
        <taxon>Strongyloididae</taxon>
        <taxon>Parastrongyloides</taxon>
    </lineage>
</organism>
<dbReference type="GO" id="GO:0009986">
    <property type="term" value="C:cell surface"/>
    <property type="evidence" value="ECO:0007669"/>
    <property type="project" value="InterPro"/>
</dbReference>
<comment type="caution">
    <text evidence="1">Lacks conserved residue(s) required for the propagation of feature annotation.</text>
</comment>
<evidence type="ECO:0000256" key="2">
    <source>
        <dbReference type="SAM" id="SignalP"/>
    </source>
</evidence>
<dbReference type="InterPro" id="IPR024079">
    <property type="entry name" value="MetalloPept_cat_dom_sf"/>
</dbReference>
<dbReference type="PROSITE" id="PS51864">
    <property type="entry name" value="ASTACIN"/>
    <property type="match status" value="1"/>
</dbReference>
<dbReference type="GO" id="GO:0006508">
    <property type="term" value="P:proteolysis"/>
    <property type="evidence" value="ECO:0007669"/>
    <property type="project" value="InterPro"/>
</dbReference>
<dbReference type="WBParaSite" id="PTRK_0001656500.1">
    <property type="protein sequence ID" value="PTRK_0001656500.1"/>
    <property type="gene ID" value="PTRK_0001656500"/>
</dbReference>
<proteinExistence type="predicted"/>
<reference evidence="5" key="1">
    <citation type="submission" date="2017-02" db="UniProtKB">
        <authorList>
            <consortium name="WormBaseParasite"/>
        </authorList>
    </citation>
    <scope>IDENTIFICATION</scope>
</reference>
<evidence type="ECO:0000313" key="4">
    <source>
        <dbReference type="Proteomes" id="UP000038045"/>
    </source>
</evidence>
<name>A0A0N5A4H3_PARTI</name>
<dbReference type="Gene3D" id="3.40.390.10">
    <property type="entry name" value="Collagenase (Catalytic Domain)"/>
    <property type="match status" value="1"/>
</dbReference>
<protein>
    <submittedName>
        <fullName evidence="5">Astacin domain-containing protein</fullName>
    </submittedName>
</protein>
<dbReference type="AlphaFoldDB" id="A0A0N5A4H3"/>
<accession>A0A0N5A4H3</accession>
<dbReference type="InterPro" id="IPR001534">
    <property type="entry name" value="Transthyretin-like"/>
</dbReference>
<feature type="signal peptide" evidence="2">
    <location>
        <begin position="1"/>
        <end position="22"/>
    </location>
</feature>
<dbReference type="Proteomes" id="UP000038045">
    <property type="component" value="Unplaced"/>
</dbReference>
<evidence type="ECO:0000256" key="1">
    <source>
        <dbReference type="PROSITE-ProRule" id="PRU01211"/>
    </source>
</evidence>
<sequence length="229" mass="26764">MLFINLVSFIFLISCFIVRVDTRRLPQSRSIDVPYLFTGITVCNGSRLANVKLGLWTKRGIFYTSVLLSKNHSDPYGVFTLKTYVPSNLQKELQLCFRYNCDVNDHRRNPHKKEYCKYVSSFRCLWDGATKGIKCKLLAELQDKTVGHVHYPSVSLLTIKKKQKYEIKKWNVNSNISYFIENDFENSTEVKKQIKFAIEEIQNNTCIKFENKEQIIQNKSGINFIKSHK</sequence>
<evidence type="ECO:0000313" key="5">
    <source>
        <dbReference type="WBParaSite" id="PTRK_0001656500.1"/>
    </source>
</evidence>
<evidence type="ECO:0000259" key="3">
    <source>
        <dbReference type="PROSITE" id="PS51864"/>
    </source>
</evidence>
<dbReference type="Pfam" id="PF01400">
    <property type="entry name" value="Astacin"/>
    <property type="match status" value="1"/>
</dbReference>
<feature type="chain" id="PRO_5005892893" evidence="2">
    <location>
        <begin position="23"/>
        <end position="229"/>
    </location>
</feature>
<dbReference type="GO" id="GO:0004222">
    <property type="term" value="F:metalloendopeptidase activity"/>
    <property type="evidence" value="ECO:0007669"/>
    <property type="project" value="InterPro"/>
</dbReference>
<keyword evidence="4" id="KW-1185">Reference proteome</keyword>
<dbReference type="InterPro" id="IPR001506">
    <property type="entry name" value="Peptidase_M12A"/>
</dbReference>
<keyword evidence="2" id="KW-0732">Signal</keyword>
<dbReference type="Pfam" id="PF01060">
    <property type="entry name" value="TTR-52"/>
    <property type="match status" value="1"/>
</dbReference>